<accession>A0AB36RQA8</accession>
<protein>
    <recommendedName>
        <fullName evidence="3">DUF559 domain-containing protein</fullName>
    </recommendedName>
</protein>
<reference evidence="1 2" key="1">
    <citation type="submission" date="2017-08" db="EMBL/GenBank/DDBJ databases">
        <title>Whole genome sequences of 6 clinical strains closest to Corynebacterium imitans.</title>
        <authorList>
            <person name="Bernier A.-M."/>
            <person name="Burdz T."/>
            <person name="Bernard K."/>
        </authorList>
    </citation>
    <scope>NUCLEOTIDE SEQUENCE [LARGE SCALE GENOMIC DNA]</scope>
    <source>
        <strain evidence="1 2">NML92-0415</strain>
    </source>
</reference>
<gene>
    <name evidence="1" type="ORF">CKJ80_00340</name>
</gene>
<sequence length="308" mass="34106">MHTMAGLHMVHGAVGEPINREFSLPATMLREPNLVAHAARHHPRGIAYSVPATDRAVAHALSHPGTTVTGMGALALYGLPFFADACDTVLVGPGIRKNRPATQYTPALWRLKLREHETWTVMCAGQPISVAAPPLAAVHALLSIRRRESAWHTFDASALTRAVQLIDATRRFLNLTPESIRISASRRLDRRWLSQVLGASSALADSPKETEMRLLATPVAQKHGLTLAEQVVIRNRWGKRVTDLDLALMEPKIGLMYDGAHHWDKQQRTLDSLIQIELVAQGWQVLRFAEGTLARLPESVEEVLRRTL</sequence>
<organism evidence="1 2">
    <name type="scientific">Corynebacterium hadale</name>
    <dbReference type="NCBI Taxonomy" id="2026255"/>
    <lineage>
        <taxon>Bacteria</taxon>
        <taxon>Bacillati</taxon>
        <taxon>Actinomycetota</taxon>
        <taxon>Actinomycetes</taxon>
        <taxon>Mycobacteriales</taxon>
        <taxon>Corynebacteriaceae</taxon>
        <taxon>Corynebacterium</taxon>
    </lineage>
</organism>
<evidence type="ECO:0008006" key="3">
    <source>
        <dbReference type="Google" id="ProtNLM"/>
    </source>
</evidence>
<dbReference type="AlphaFoldDB" id="A0AB36RQA8"/>
<proteinExistence type="predicted"/>
<comment type="caution">
    <text evidence="1">The sequence shown here is derived from an EMBL/GenBank/DDBJ whole genome shotgun (WGS) entry which is preliminary data.</text>
</comment>
<dbReference type="EMBL" id="NSGP01000001">
    <property type="protein sequence ID" value="PAT11716.1"/>
    <property type="molecule type" value="Genomic_DNA"/>
</dbReference>
<evidence type="ECO:0000313" key="2">
    <source>
        <dbReference type="Proteomes" id="UP000218041"/>
    </source>
</evidence>
<evidence type="ECO:0000313" key="1">
    <source>
        <dbReference type="EMBL" id="PAT11716.1"/>
    </source>
</evidence>
<dbReference type="Proteomes" id="UP000218041">
    <property type="component" value="Unassembled WGS sequence"/>
</dbReference>
<name>A0AB36RQA8_9CORY</name>